<dbReference type="PANTHER" id="PTHR12994">
    <property type="entry name" value="SECERNIN"/>
    <property type="match status" value="1"/>
</dbReference>
<dbReference type="Pfam" id="PF03577">
    <property type="entry name" value="Peptidase_C69"/>
    <property type="match status" value="1"/>
</dbReference>
<dbReference type="GO" id="GO:0016805">
    <property type="term" value="F:dipeptidase activity"/>
    <property type="evidence" value="ECO:0007669"/>
    <property type="project" value="InterPro"/>
</dbReference>
<evidence type="ECO:0000313" key="1">
    <source>
        <dbReference type="EMBL" id="GAH16505.1"/>
    </source>
</evidence>
<evidence type="ECO:0008006" key="2">
    <source>
        <dbReference type="Google" id="ProtNLM"/>
    </source>
</evidence>
<dbReference type="InterPro" id="IPR005322">
    <property type="entry name" value="Peptidase_C69"/>
</dbReference>
<dbReference type="EMBL" id="BART01030342">
    <property type="protein sequence ID" value="GAH16505.1"/>
    <property type="molecule type" value="Genomic_DNA"/>
</dbReference>
<dbReference type="Gene3D" id="3.60.60.10">
    <property type="entry name" value="Penicillin V Acylase, Chain A"/>
    <property type="match status" value="1"/>
</dbReference>
<accession>X1E836</accession>
<comment type="caution">
    <text evidence="1">The sequence shown here is derived from an EMBL/GenBank/DDBJ whole genome shotgun (WGS) entry which is preliminary data.</text>
</comment>
<dbReference type="AlphaFoldDB" id="X1E836"/>
<gene>
    <name evidence="1" type="ORF">S01H4_53011</name>
</gene>
<proteinExistence type="predicted"/>
<reference evidence="1" key="1">
    <citation type="journal article" date="2014" name="Front. Microbiol.">
        <title>High frequency of phylogenetically diverse reductive dehalogenase-homologous genes in deep subseafloor sedimentary metagenomes.</title>
        <authorList>
            <person name="Kawai M."/>
            <person name="Futagami T."/>
            <person name="Toyoda A."/>
            <person name="Takaki Y."/>
            <person name="Nishi S."/>
            <person name="Hori S."/>
            <person name="Arai W."/>
            <person name="Tsubouchi T."/>
            <person name="Morono Y."/>
            <person name="Uchiyama I."/>
            <person name="Ito T."/>
            <person name="Fujiyama A."/>
            <person name="Inagaki F."/>
            <person name="Takami H."/>
        </authorList>
    </citation>
    <scope>NUCLEOTIDE SEQUENCE</scope>
    <source>
        <strain evidence="1">Expedition CK06-06</strain>
    </source>
</reference>
<dbReference type="PANTHER" id="PTHR12994:SF17">
    <property type="entry name" value="LD30995P"/>
    <property type="match status" value="1"/>
</dbReference>
<protein>
    <recommendedName>
        <fullName evidence="2">Dipeptidase</fullName>
    </recommendedName>
</protein>
<name>X1E836_9ZZZZ</name>
<dbReference type="GO" id="GO:0006508">
    <property type="term" value="P:proteolysis"/>
    <property type="evidence" value="ECO:0007669"/>
    <property type="project" value="InterPro"/>
</dbReference>
<feature type="non-terminal residue" evidence="1">
    <location>
        <position position="1"/>
    </location>
</feature>
<dbReference type="GO" id="GO:0070004">
    <property type="term" value="F:cysteine-type exopeptidase activity"/>
    <property type="evidence" value="ECO:0007669"/>
    <property type="project" value="InterPro"/>
</dbReference>
<organism evidence="1">
    <name type="scientific">marine sediment metagenome</name>
    <dbReference type="NCBI Taxonomy" id="412755"/>
    <lineage>
        <taxon>unclassified sequences</taxon>
        <taxon>metagenomes</taxon>
        <taxon>ecological metagenomes</taxon>
    </lineage>
</organism>
<feature type="non-terminal residue" evidence="1">
    <location>
        <position position="263"/>
    </location>
</feature>
<sequence length="263" mass="28985">VSAAFILILLALLAAAPARACFTIVAGKDATVDGSVIMAHNEDDPPPQVVNHYKISRIKHEATEKVELYKGGKLPQAEQTWAYLWSEMPGMLFSDSYVNEWGVAVTSNGCPSRQDSPILTDGGIGFMLRRLIAQRAKTAREGVLLAGKLIEQFGYNASGRTYTICDPNEGWLFSVVNGKQWLAKKVPDNHVALIANAFTIHKVDLADKNYFLASADIIEYAVQRGWYDLKKDGPFDFAAVYAHPHSPSAPSNYKRQWSAVNKV</sequence>